<accession>A0ABD5SR12</accession>
<protein>
    <submittedName>
        <fullName evidence="3">DUF2061 domain-containing protein</fullName>
    </submittedName>
</protein>
<feature type="transmembrane region" description="Helical" evidence="1">
    <location>
        <begin position="45"/>
        <end position="64"/>
    </location>
</feature>
<dbReference type="AlphaFoldDB" id="A0ABD5SR12"/>
<feature type="domain" description="DUF2061" evidence="2">
    <location>
        <begin position="18"/>
        <end position="69"/>
    </location>
</feature>
<evidence type="ECO:0000313" key="3">
    <source>
        <dbReference type="EMBL" id="MFC6767700.1"/>
    </source>
</evidence>
<name>A0ABD5SR12_9EURY</name>
<dbReference type="Pfam" id="PF09834">
    <property type="entry name" value="DUF2061"/>
    <property type="match status" value="1"/>
</dbReference>
<dbReference type="Proteomes" id="UP001596383">
    <property type="component" value="Unassembled WGS sequence"/>
</dbReference>
<sequence>MGRNVVSRSAIQAQKRAIVKTLCYRLFMMLITILVAWLIVDDVSAAINIGILTNILKTGTYYVYERTWDHITWGVLPDS</sequence>
<comment type="caution">
    <text evidence="3">The sequence shown here is derived from an EMBL/GenBank/DDBJ whole genome shotgun (WGS) entry which is preliminary data.</text>
</comment>
<keyword evidence="1" id="KW-1133">Transmembrane helix</keyword>
<organism evidence="3 4">
    <name type="scientific">Natrinema soli</name>
    <dbReference type="NCBI Taxonomy" id="1930624"/>
    <lineage>
        <taxon>Archaea</taxon>
        <taxon>Methanobacteriati</taxon>
        <taxon>Methanobacteriota</taxon>
        <taxon>Stenosarchaea group</taxon>
        <taxon>Halobacteria</taxon>
        <taxon>Halobacteriales</taxon>
        <taxon>Natrialbaceae</taxon>
        <taxon>Natrinema</taxon>
    </lineage>
</organism>
<dbReference type="EMBL" id="JBHSWV010000413">
    <property type="protein sequence ID" value="MFC6767700.1"/>
    <property type="molecule type" value="Genomic_DNA"/>
</dbReference>
<feature type="transmembrane region" description="Helical" evidence="1">
    <location>
        <begin position="21"/>
        <end position="39"/>
    </location>
</feature>
<reference evidence="3 4" key="1">
    <citation type="journal article" date="2019" name="Int. J. Syst. Evol. Microbiol.">
        <title>The Global Catalogue of Microorganisms (GCM) 10K type strain sequencing project: providing services to taxonomists for standard genome sequencing and annotation.</title>
        <authorList>
            <consortium name="The Broad Institute Genomics Platform"/>
            <consortium name="The Broad Institute Genome Sequencing Center for Infectious Disease"/>
            <person name="Wu L."/>
            <person name="Ma J."/>
        </authorList>
    </citation>
    <scope>NUCLEOTIDE SEQUENCE [LARGE SCALE GENOMIC DNA]</scope>
    <source>
        <strain evidence="3 4">LMG 29247</strain>
    </source>
</reference>
<keyword evidence="1" id="KW-0472">Membrane</keyword>
<proteinExistence type="predicted"/>
<evidence type="ECO:0000256" key="1">
    <source>
        <dbReference type="SAM" id="Phobius"/>
    </source>
</evidence>
<evidence type="ECO:0000259" key="2">
    <source>
        <dbReference type="Pfam" id="PF09834"/>
    </source>
</evidence>
<dbReference type="InterPro" id="IPR018638">
    <property type="entry name" value="DUF2061_membrane"/>
</dbReference>
<dbReference type="RefSeq" id="WP_273740566.1">
    <property type="nucleotide sequence ID" value="NZ_JAQIVI010000413.1"/>
</dbReference>
<keyword evidence="4" id="KW-1185">Reference proteome</keyword>
<evidence type="ECO:0000313" key="4">
    <source>
        <dbReference type="Proteomes" id="UP001596383"/>
    </source>
</evidence>
<gene>
    <name evidence="3" type="ORF">ACFQE6_22725</name>
</gene>
<keyword evidence="1" id="KW-0812">Transmembrane</keyword>